<keyword evidence="3" id="KW-1185">Reference proteome</keyword>
<dbReference type="EMBL" id="BMXF01000001">
    <property type="protein sequence ID" value="GHB51711.1"/>
    <property type="molecule type" value="Genomic_DNA"/>
</dbReference>
<keyword evidence="1" id="KW-1133">Transmembrane helix</keyword>
<evidence type="ECO:0000313" key="3">
    <source>
        <dbReference type="Proteomes" id="UP000598271"/>
    </source>
</evidence>
<keyword evidence="1" id="KW-0472">Membrane</keyword>
<name>A0A8J3D099_9BACT</name>
<organism evidence="2 3">
    <name type="scientific">Persicitalea jodogahamensis</name>
    <dbReference type="NCBI Taxonomy" id="402147"/>
    <lineage>
        <taxon>Bacteria</taxon>
        <taxon>Pseudomonadati</taxon>
        <taxon>Bacteroidota</taxon>
        <taxon>Cytophagia</taxon>
        <taxon>Cytophagales</taxon>
        <taxon>Spirosomataceae</taxon>
        <taxon>Persicitalea</taxon>
    </lineage>
</organism>
<protein>
    <submittedName>
        <fullName evidence="2">Uncharacterized protein</fullName>
    </submittedName>
</protein>
<feature type="transmembrane region" description="Helical" evidence="1">
    <location>
        <begin position="76"/>
        <end position="104"/>
    </location>
</feature>
<reference evidence="2 3" key="1">
    <citation type="journal article" date="2014" name="Int. J. Syst. Evol. Microbiol.">
        <title>Complete genome sequence of Corynebacterium casei LMG S-19264T (=DSM 44701T), isolated from a smear-ripened cheese.</title>
        <authorList>
            <consortium name="US DOE Joint Genome Institute (JGI-PGF)"/>
            <person name="Walter F."/>
            <person name="Albersmeier A."/>
            <person name="Kalinowski J."/>
            <person name="Ruckert C."/>
        </authorList>
    </citation>
    <scope>NUCLEOTIDE SEQUENCE [LARGE SCALE GENOMIC DNA]</scope>
    <source>
        <strain evidence="2 3">KCTC 12866</strain>
    </source>
</reference>
<comment type="caution">
    <text evidence="2">The sequence shown here is derived from an EMBL/GenBank/DDBJ whole genome shotgun (WGS) entry which is preliminary data.</text>
</comment>
<dbReference type="Proteomes" id="UP000598271">
    <property type="component" value="Unassembled WGS sequence"/>
</dbReference>
<feature type="transmembrane region" description="Helical" evidence="1">
    <location>
        <begin position="212"/>
        <end position="229"/>
    </location>
</feature>
<dbReference type="AlphaFoldDB" id="A0A8J3D099"/>
<accession>A0A8J3D099</accession>
<proteinExistence type="predicted"/>
<evidence type="ECO:0000313" key="2">
    <source>
        <dbReference type="EMBL" id="GHB51711.1"/>
    </source>
</evidence>
<gene>
    <name evidence="2" type="ORF">GCM10007390_00330</name>
</gene>
<evidence type="ECO:0000256" key="1">
    <source>
        <dbReference type="SAM" id="Phobius"/>
    </source>
</evidence>
<sequence length="236" mass="27481">MIKEKIKFIDYWAKQLVLQEQIEEIKSSTFTKIIFSIDGLLFILHILIITPLLSDPIYDVRSENGYPEMYQYFKEFIIVVLLLRIVLKTKIITFLIWVFLFAYLLFDDSFQIHENVGYYLANTLSLPPLLGLRIQDFGELLVSFTVFSVLCLFLLLFYRTAPVLFQRATIVFFILLCMLAFFGIVVDMLHVVVASKRITNYVLGSIEDGGEMLVVSLMTVYAYYLNFCYSSQLLRS</sequence>
<dbReference type="RefSeq" id="WP_189562222.1">
    <property type="nucleotide sequence ID" value="NZ_BMXF01000001.1"/>
</dbReference>
<feature type="transmembrane region" description="Helical" evidence="1">
    <location>
        <begin position="170"/>
        <end position="192"/>
    </location>
</feature>
<feature type="transmembrane region" description="Helical" evidence="1">
    <location>
        <begin position="140"/>
        <end position="158"/>
    </location>
</feature>
<keyword evidence="1" id="KW-0812">Transmembrane</keyword>